<dbReference type="Proteomes" id="UP000717696">
    <property type="component" value="Unassembled WGS sequence"/>
</dbReference>
<evidence type="ECO:0000256" key="2">
    <source>
        <dbReference type="ARBA" id="ARBA00006289"/>
    </source>
</evidence>
<organism evidence="6 7">
    <name type="scientific">Dactylonectria estremocensis</name>
    <dbReference type="NCBI Taxonomy" id="1079267"/>
    <lineage>
        <taxon>Eukaryota</taxon>
        <taxon>Fungi</taxon>
        <taxon>Dikarya</taxon>
        <taxon>Ascomycota</taxon>
        <taxon>Pezizomycotina</taxon>
        <taxon>Sordariomycetes</taxon>
        <taxon>Hypocreomycetidae</taxon>
        <taxon>Hypocreales</taxon>
        <taxon>Nectriaceae</taxon>
        <taxon>Dactylonectria</taxon>
    </lineage>
</organism>
<comment type="similarity">
    <text evidence="2">Belongs to the MAK10 family.</text>
</comment>
<comment type="subcellular location">
    <subcellularLocation>
        <location evidence="1">Cytoplasm</location>
    </subcellularLocation>
</comment>
<evidence type="ECO:0000313" key="7">
    <source>
        <dbReference type="Proteomes" id="UP000717696"/>
    </source>
</evidence>
<dbReference type="InterPro" id="IPR007244">
    <property type="entry name" value="Naa35_N"/>
</dbReference>
<feature type="domain" description="NAA35-like N-terminal" evidence="4">
    <location>
        <begin position="61"/>
        <end position="223"/>
    </location>
</feature>
<gene>
    <name evidence="6" type="ORF">B0J13DRAFT_221378</name>
</gene>
<keyword evidence="7" id="KW-1185">Reference proteome</keyword>
<reference evidence="6" key="1">
    <citation type="journal article" date="2021" name="Nat. Commun.">
        <title>Genetic determinants of endophytism in the Arabidopsis root mycobiome.</title>
        <authorList>
            <person name="Mesny F."/>
            <person name="Miyauchi S."/>
            <person name="Thiergart T."/>
            <person name="Pickel B."/>
            <person name="Atanasova L."/>
            <person name="Karlsson M."/>
            <person name="Huettel B."/>
            <person name="Barry K.W."/>
            <person name="Haridas S."/>
            <person name="Chen C."/>
            <person name="Bauer D."/>
            <person name="Andreopoulos W."/>
            <person name="Pangilinan J."/>
            <person name="LaButti K."/>
            <person name="Riley R."/>
            <person name="Lipzen A."/>
            <person name="Clum A."/>
            <person name="Drula E."/>
            <person name="Henrissat B."/>
            <person name="Kohler A."/>
            <person name="Grigoriev I.V."/>
            <person name="Martin F.M."/>
            <person name="Hacquard S."/>
        </authorList>
    </citation>
    <scope>NUCLEOTIDE SEQUENCE</scope>
    <source>
        <strain evidence="6">MPI-CAGE-AT-0021</strain>
    </source>
</reference>
<dbReference type="AlphaFoldDB" id="A0A9P9F7A6"/>
<dbReference type="PANTHER" id="PTHR21373:SF0">
    <property type="entry name" value="N-ALPHA-ACETYLTRANSFERASE 35, NATC AUXILIARY SUBUNIT"/>
    <property type="match status" value="1"/>
</dbReference>
<evidence type="ECO:0000256" key="3">
    <source>
        <dbReference type="ARBA" id="ARBA00022490"/>
    </source>
</evidence>
<dbReference type="InterPro" id="IPR057982">
    <property type="entry name" value="TPR_NAA35"/>
</dbReference>
<evidence type="ECO:0000259" key="4">
    <source>
        <dbReference type="Pfam" id="PF04112"/>
    </source>
</evidence>
<dbReference type="EMBL" id="JAGMUU010000004">
    <property type="protein sequence ID" value="KAH7155241.1"/>
    <property type="molecule type" value="Genomic_DNA"/>
</dbReference>
<dbReference type="SUPFAM" id="SSF101447">
    <property type="entry name" value="Formin homology 2 domain (FH2 domain)"/>
    <property type="match status" value="1"/>
</dbReference>
<keyword evidence="3" id="KW-0963">Cytoplasm</keyword>
<dbReference type="Pfam" id="PF25789">
    <property type="entry name" value="TPR_NAA35"/>
    <property type="match status" value="1"/>
</dbReference>
<dbReference type="PANTHER" id="PTHR21373">
    <property type="entry name" value="GLUCOSE REPRESSIBLE PROTEIN MAK10"/>
    <property type="match status" value="1"/>
</dbReference>
<dbReference type="OrthoDB" id="269405at2759"/>
<dbReference type="Pfam" id="PF04112">
    <property type="entry name" value="Mak10"/>
    <property type="match status" value="1"/>
</dbReference>
<name>A0A9P9F7A6_9HYPO</name>
<evidence type="ECO:0000256" key="1">
    <source>
        <dbReference type="ARBA" id="ARBA00004496"/>
    </source>
</evidence>
<feature type="domain" description="NAA35-like TPR repeats" evidence="5">
    <location>
        <begin position="343"/>
        <end position="736"/>
    </location>
</feature>
<sequence>MADFGIGVPDEIARLSLDQEAVLPPPPPPPPPPPLAGTKSSGVIAVDITVKFAEAVQTLAPGELVKDGFFTLFESVAALEIMDPKMDSGCVQSEGDLEELYDVSQLLLPEQVLGIVDQLLCHEMAWHLGYPLSQTLFTSVYVESLLMPTPRNIQQADFVRDVSGDSSQDPMLTILRAYCLGMLKACGYVNERIRSEHFYEEEDFVTNTYSRSLLAEIPTEAIRENILEAQKLVSSLSEKLSDDICQALDRRLKLRSFFLDATECLQHIKEPELARKPWEEGIALLPGIKASHGLGKPVEESFSAKLQRKLASTMPPRPIVQLSFEDAFGHLSRLFKDGSELLGVLNYTDSQCLLKFVCSFQAKKPQPLVYARTLLQTFLFNEMEFLGSMSIRQIMDDDFSIVAMPASPRLDRDNDEIEAVQDPRFVMSQQMELFRQKAAQPFLDVLRTFCQNRCRVRRTLCHIIRDWENLQVDAEEVDQLIQVTAKERPVVQASPVDGSPIESYSLPLSSWTYLYKLQMMEWIVQLGFELEVYQPDEFAGMYWYLNYLAKWRLQHIERIQTFIRQRAEEASNPLQPADPVVVRQLERSETFIRLSMLDSIVTWELSDSLSCLYTVLARLGLVKAPPRPYSNNELRYELRMRPFASVGLPALPDFEVFVAGTEQPEVSTSEILQYAEKAVAGARRGFERFVSRTFTAQDAFSVGSHERWVATSKNGLKSCIATGIAISAVQKALEKSPTTGELKIKAEVPTPEKSYHDWWVVPRITPVP</sequence>
<protein>
    <submittedName>
        <fullName evidence="6">Mak10 subunit, NatC N-terminal acetyltransferase-domain-containing protein</fullName>
    </submittedName>
</protein>
<evidence type="ECO:0000259" key="5">
    <source>
        <dbReference type="Pfam" id="PF25789"/>
    </source>
</evidence>
<accession>A0A9P9F7A6</accession>
<comment type="caution">
    <text evidence="6">The sequence shown here is derived from an EMBL/GenBank/DDBJ whole genome shotgun (WGS) entry which is preliminary data.</text>
</comment>
<proteinExistence type="inferred from homology"/>
<dbReference type="GO" id="GO:0031417">
    <property type="term" value="C:NatC complex"/>
    <property type="evidence" value="ECO:0007669"/>
    <property type="project" value="InterPro"/>
</dbReference>
<dbReference type="InterPro" id="IPR057983">
    <property type="entry name" value="NAA35-like_N"/>
</dbReference>
<evidence type="ECO:0000313" key="6">
    <source>
        <dbReference type="EMBL" id="KAH7155241.1"/>
    </source>
</evidence>